<dbReference type="InterPro" id="IPR011089">
    <property type="entry name" value="GmrSD_C"/>
</dbReference>
<reference evidence="3 4" key="1">
    <citation type="journal article" date="2018" name="Front. Microbiol.">
        <title>Description and Comparative Genomics of Macrococcus caseolyticus subsp. hominis subsp. nov., Macrococcus goetzii sp. nov., Macrococcus epidermidis sp. nov., and Macrococcus bohemicus sp. nov., Novel Macrococci From Human Clinical Material With Virulence Potential and Suspected Uptake of Foreign DNA by Natural Transformation.</title>
        <authorList>
            <person name="Maslanova I."/>
            <person name="Wertheimer Z."/>
            <person name="Sedlacek I."/>
            <person name="Svec P."/>
            <person name="Indrakova A."/>
            <person name="Kovarovic V."/>
            <person name="Schumann P."/>
            <person name="Sproer C."/>
            <person name="Kralova S."/>
            <person name="Sedo O."/>
            <person name="Kristofova L."/>
            <person name="Vrbovska V."/>
            <person name="Fuzik T."/>
            <person name="Petras P."/>
            <person name="Zdrahal Z."/>
            <person name="Ruzickova V."/>
            <person name="Doskar J."/>
            <person name="Pantucek R."/>
        </authorList>
    </citation>
    <scope>NUCLEOTIDE SEQUENCE [LARGE SCALE GENOMIC DNA]</scope>
    <source>
        <strain evidence="3 4">CCM 4927</strain>
    </source>
</reference>
<name>A0A395GA12_9STAP</name>
<dbReference type="EMBL" id="MJBI02000003">
    <property type="protein sequence ID" value="RAI80628.1"/>
    <property type="molecule type" value="Genomic_DNA"/>
</dbReference>
<accession>A0A395GA12</accession>
<dbReference type="Pfam" id="PF07510">
    <property type="entry name" value="GmrSD_C"/>
    <property type="match status" value="1"/>
</dbReference>
<feature type="domain" description="GmrSD restriction endonucleases C-terminal" evidence="2">
    <location>
        <begin position="447"/>
        <end position="625"/>
    </location>
</feature>
<dbReference type="PANTHER" id="PTHR35149">
    <property type="entry name" value="SLL5132 PROTEIN"/>
    <property type="match status" value="1"/>
</dbReference>
<sequence length="636" mass="75404">MQLKILLMMLQFKSNHISKGTHMKRIELQEFQNSINYSEPFEIIKDGSVVGTFKPVQGISKRKVSSLFKENTKYYIPNYQRGYRWTSKEVKDLIDDVWQWRNINNGNEYCLQPLVLNKMGDSVSVIDGQQRLTTLLIISKALHTLNNDNKVANYTITYQTRQDSEAFLNALEDKTIEEAQHNIDFMHMYNAYQTAINIFRNCEEMKNQWMDVLTDETTGCFFIAYYIDLVGDKRLETEIFTNVNAGKIPLTDSELIKALLLKSSNFENDNSNVRQRQNIHQLQFEISNEWDRMESALQENNFWSFLGNDPTFSTRMDLILDLARYKIKDFNKLGQNDLFISYQNYIDKSIEPIHFVVSRIWMNIKEVFMQLEDWFNDSNKYHLLGYILNVSQKSVTENLEKYITESYHDFKLDIIELVFNEKRNRSQRIEIDFKQVISDQQYENKPKIREILLLFNVILSIQANQKNNNDDFIYKFPFNIFRSTNWDIEHIYPASNPEELSKAVKKKIELLIDEYEEALFNQDFNRNSNFIDKINALNYKKENNNSEMWLNNIGNLTLLNESSNRAIGNMPFILKRKCVLKDENEGRFMPLDTKNTFSKYYSKTLGDIYKWTESDTNNREEKIIEAFNNFFYEVTV</sequence>
<dbReference type="Proteomes" id="UP000229523">
    <property type="component" value="Unassembled WGS sequence"/>
</dbReference>
<evidence type="ECO:0000259" key="2">
    <source>
        <dbReference type="Pfam" id="PF07510"/>
    </source>
</evidence>
<protein>
    <submittedName>
        <fullName evidence="3">DUF262 domain-containing protein</fullName>
    </submittedName>
</protein>
<organism evidence="3 4">
    <name type="scientific">Macrococcoides goetzii</name>
    <dbReference type="NCBI Taxonomy" id="1891097"/>
    <lineage>
        <taxon>Bacteria</taxon>
        <taxon>Bacillati</taxon>
        <taxon>Bacillota</taxon>
        <taxon>Bacilli</taxon>
        <taxon>Bacillales</taxon>
        <taxon>Staphylococcaceae</taxon>
        <taxon>Macrococcoides</taxon>
    </lineage>
</organism>
<evidence type="ECO:0000313" key="3">
    <source>
        <dbReference type="EMBL" id="RAI80628.1"/>
    </source>
</evidence>
<keyword evidence="4" id="KW-1185">Reference proteome</keyword>
<evidence type="ECO:0000259" key="1">
    <source>
        <dbReference type="Pfam" id="PF03235"/>
    </source>
</evidence>
<feature type="domain" description="GmrSD restriction endonucleases N-terminal" evidence="1">
    <location>
        <begin position="64"/>
        <end position="261"/>
    </location>
</feature>
<evidence type="ECO:0000313" key="4">
    <source>
        <dbReference type="Proteomes" id="UP000229523"/>
    </source>
</evidence>
<proteinExistence type="predicted"/>
<dbReference type="InterPro" id="IPR004919">
    <property type="entry name" value="GmrSD_N"/>
</dbReference>
<comment type="caution">
    <text evidence="3">The sequence shown here is derived from an EMBL/GenBank/DDBJ whole genome shotgun (WGS) entry which is preliminary data.</text>
</comment>
<dbReference type="AlphaFoldDB" id="A0A395GA12"/>
<gene>
    <name evidence="3" type="ORF">BFS35_009315</name>
</gene>
<dbReference type="PANTHER" id="PTHR35149:SF1">
    <property type="entry name" value="DUF5655 DOMAIN-CONTAINING PROTEIN"/>
    <property type="match status" value="1"/>
</dbReference>
<dbReference type="Pfam" id="PF03235">
    <property type="entry name" value="GmrSD_N"/>
    <property type="match status" value="1"/>
</dbReference>